<dbReference type="InterPro" id="IPR029068">
    <property type="entry name" value="Glyas_Bleomycin-R_OHBP_Dase"/>
</dbReference>
<proteinExistence type="inferred from homology"/>
<dbReference type="InterPro" id="IPR001533">
    <property type="entry name" value="Pterin_deHydtase"/>
</dbReference>
<dbReference type="EC" id="4.2.1.96" evidence="3"/>
<dbReference type="GO" id="GO:0008124">
    <property type="term" value="F:4-alpha-hydroxytetrahydrobiopterin dehydratase activity"/>
    <property type="evidence" value="ECO:0007669"/>
    <property type="project" value="UniProtKB-EC"/>
</dbReference>
<dbReference type="PANTHER" id="PTHR35908">
    <property type="entry name" value="HYPOTHETICAL FUSION PROTEIN"/>
    <property type="match status" value="1"/>
</dbReference>
<dbReference type="InterPro" id="IPR041581">
    <property type="entry name" value="Glyoxalase_6"/>
</dbReference>
<dbReference type="AlphaFoldDB" id="A0A853EXK6"/>
<dbReference type="Proteomes" id="UP000561011">
    <property type="component" value="Unassembled WGS sequence"/>
</dbReference>
<evidence type="ECO:0000256" key="4">
    <source>
        <dbReference type="ARBA" id="ARBA00021735"/>
    </source>
</evidence>
<sequence>MADLTTGEIEDALAGTPWRVVLGRLRAHFRTPDFVSALAFVQRVAEEAELAGHHPDVELQHGYVALSLVSHDVARLTDRDVLLARRVAQVAVELGVEQAPGAPQAVEIAVDTTDDSRIRPFWAAVLGYDAARDDEDALADPHGLGPQVWFQEADAARPGRGRLHVDVSVAADEGPGRVDAALAAGGTLVSDEHAPSWWVLADADGNEVCVSTAAGRD</sequence>
<comment type="caution">
    <text evidence="7">The sequence shown here is derived from an EMBL/GenBank/DDBJ whole genome shotgun (WGS) entry which is preliminary data.</text>
</comment>
<dbReference type="Pfam" id="PF18029">
    <property type="entry name" value="Glyoxalase_6"/>
    <property type="match status" value="1"/>
</dbReference>
<comment type="similarity">
    <text evidence="2">Belongs to the pterin-4-alpha-carbinolamine dehydratase family.</text>
</comment>
<feature type="domain" description="Glyoxalase-like" evidence="6">
    <location>
        <begin position="108"/>
        <end position="210"/>
    </location>
</feature>
<dbReference type="Gene3D" id="3.30.1360.20">
    <property type="entry name" value="Transcriptional coactivator/pterin dehydratase"/>
    <property type="match status" value="1"/>
</dbReference>
<dbReference type="EMBL" id="JACBYE010000063">
    <property type="protein sequence ID" value="NYS95259.1"/>
    <property type="molecule type" value="Genomic_DNA"/>
</dbReference>
<name>A0A853EXK6_9MICO</name>
<evidence type="ECO:0000259" key="6">
    <source>
        <dbReference type="Pfam" id="PF18029"/>
    </source>
</evidence>
<protein>
    <recommendedName>
        <fullName evidence="4">Putative pterin-4-alpha-carbinolamine dehydratase</fullName>
        <ecNumber evidence="3">4.2.1.96</ecNumber>
    </recommendedName>
</protein>
<evidence type="ECO:0000256" key="2">
    <source>
        <dbReference type="ARBA" id="ARBA00006472"/>
    </source>
</evidence>
<evidence type="ECO:0000256" key="1">
    <source>
        <dbReference type="ARBA" id="ARBA00001554"/>
    </source>
</evidence>
<keyword evidence="5" id="KW-0456">Lyase</keyword>
<dbReference type="Pfam" id="PF01329">
    <property type="entry name" value="Pterin_4a"/>
    <property type="match status" value="1"/>
</dbReference>
<evidence type="ECO:0000256" key="5">
    <source>
        <dbReference type="ARBA" id="ARBA00023239"/>
    </source>
</evidence>
<dbReference type="InterPro" id="IPR036428">
    <property type="entry name" value="PCD_sf"/>
</dbReference>
<dbReference type="PANTHER" id="PTHR35908:SF1">
    <property type="entry name" value="CONSERVED PROTEIN"/>
    <property type="match status" value="1"/>
</dbReference>
<dbReference type="GO" id="GO:0006729">
    <property type="term" value="P:tetrahydrobiopterin biosynthetic process"/>
    <property type="evidence" value="ECO:0007669"/>
    <property type="project" value="InterPro"/>
</dbReference>
<reference evidence="7 8" key="1">
    <citation type="submission" date="2020-07" db="EMBL/GenBank/DDBJ databases">
        <title>MOT database genomes.</title>
        <authorList>
            <person name="Joseph S."/>
            <person name="Aduse-Opoku J."/>
            <person name="Hashim A."/>
            <person name="Wade W."/>
            <person name="Curtis M."/>
        </authorList>
    </citation>
    <scope>NUCLEOTIDE SEQUENCE [LARGE SCALE GENOMIC DNA]</scope>
    <source>
        <strain evidence="7 8">DSM 100099</strain>
    </source>
</reference>
<keyword evidence="8" id="KW-1185">Reference proteome</keyword>
<organism evidence="7 8">
    <name type="scientific">Sanguibacter inulinus</name>
    <dbReference type="NCBI Taxonomy" id="60922"/>
    <lineage>
        <taxon>Bacteria</taxon>
        <taxon>Bacillati</taxon>
        <taxon>Actinomycetota</taxon>
        <taxon>Actinomycetes</taxon>
        <taxon>Micrococcales</taxon>
        <taxon>Sanguibacteraceae</taxon>
        <taxon>Sanguibacter</taxon>
    </lineage>
</organism>
<dbReference type="Gene3D" id="3.10.180.10">
    <property type="entry name" value="2,3-Dihydroxybiphenyl 1,2-Dioxygenase, domain 1"/>
    <property type="match status" value="1"/>
</dbReference>
<evidence type="ECO:0000313" key="8">
    <source>
        <dbReference type="Proteomes" id="UP000561011"/>
    </source>
</evidence>
<comment type="catalytic activity">
    <reaction evidence="1">
        <text>(4aS,6R)-4a-hydroxy-L-erythro-5,6,7,8-tetrahydrobiopterin = (6R)-L-erythro-6,7-dihydrobiopterin + H2O</text>
        <dbReference type="Rhea" id="RHEA:11920"/>
        <dbReference type="ChEBI" id="CHEBI:15377"/>
        <dbReference type="ChEBI" id="CHEBI:15642"/>
        <dbReference type="ChEBI" id="CHEBI:43120"/>
        <dbReference type="EC" id="4.2.1.96"/>
    </reaction>
</comment>
<gene>
    <name evidence="7" type="ORF">HZZ10_17255</name>
</gene>
<dbReference type="SUPFAM" id="SSF55248">
    <property type="entry name" value="PCD-like"/>
    <property type="match status" value="1"/>
</dbReference>
<dbReference type="SUPFAM" id="SSF54593">
    <property type="entry name" value="Glyoxalase/Bleomycin resistance protein/Dihydroxybiphenyl dioxygenase"/>
    <property type="match status" value="1"/>
</dbReference>
<evidence type="ECO:0000256" key="3">
    <source>
        <dbReference type="ARBA" id="ARBA00013252"/>
    </source>
</evidence>
<dbReference type="RefSeq" id="WP_179914466.1">
    <property type="nucleotide sequence ID" value="NZ_JACBYE010000063.1"/>
</dbReference>
<evidence type="ECO:0000313" key="7">
    <source>
        <dbReference type="EMBL" id="NYS95259.1"/>
    </source>
</evidence>
<accession>A0A853EXK6</accession>
<dbReference type="CDD" id="cd00488">
    <property type="entry name" value="PCD_DCoH"/>
    <property type="match status" value="1"/>
</dbReference>